<evidence type="ECO:0000256" key="5">
    <source>
        <dbReference type="ARBA" id="ARBA00023157"/>
    </source>
</evidence>
<dbReference type="NCBIfam" id="TIGR02232">
    <property type="entry name" value="myxo_disulf_rpt"/>
    <property type="match status" value="2"/>
</dbReference>
<dbReference type="InterPro" id="IPR008922">
    <property type="entry name" value="Di-copper_centre_dom_sf"/>
</dbReference>
<evidence type="ECO:0000313" key="10">
    <source>
        <dbReference type="EMBL" id="KAL1500148.1"/>
    </source>
</evidence>
<feature type="domain" description="Tyrosinase copper-binding" evidence="8">
    <location>
        <begin position="493"/>
        <end position="510"/>
    </location>
</feature>
<dbReference type="PROSITE" id="PS00498">
    <property type="entry name" value="TYROSINASE_2"/>
    <property type="match status" value="1"/>
</dbReference>
<keyword evidence="1" id="KW-0479">Metal-binding</keyword>
<sequence>MAPRLSLLALLASATCASSSDYWQYWWSWHRLTEENKQLHADLALLRAFAPQNISHRLDEPSRASTRSARRRSARSAPSPQTSNRYINETTGRRRLNGAPPSTKLNGLKSVTITKDSGIQVTFNTLGWTKYDDGTVVIHGEMGRNLIYRPGYEPYLEEPKHRVATASAAAAAASRRRLQQAIDPATGEAAPSRAARRQLWWWNSAPPTPPPAPPPPAAAQVAAESSSELCTDKAPSLCRACVNAADPWCAENEWDENCKAVCVGKTEYSTAGCGAECSEQISDVSGELDTQTATNPAVDCVLSEWSAPGQRQFKSGSATCFAERRRTILTHPQGGAACAALVSLEPCDCPAVCGDGHLVSPEECDDANPFGGDGCNAACEVEPGYACGGAPSSCAAAACGDGIRVAAEACDDGNGVGGDGCSAACEVEVYFDCDAPLGGRTQCECMRVRKDWNDLRDDERERYVRAVNGLKAAGVYDHFVATHAYAPNKDFAHGSSGFLPWHRKYLLEFENALRAVGPEFRCVTVPYWDWAEETLRCEADAGCAAFNLHPQCFRRAWQTAPHSGTVAETNASRAKGCHGKETWGSTGAEAKLDKGIPANAVGCVTSGPFANWMAPAYPETKETTSTCLSRGVNWDISSQGYLTGPLRLQEIITSHAGYGTTDGFRAFLEGNPHANPHNLLGGHIRSFSSPADPLFWSHHAFIDKIWDMWQNCHDYDEIPKHNLTASSYTSTGQGDGLDEDMPFYFPPATRSSGPTHCYPSVSACAGCVHANDGWCASNAWDDVCIGFCTTPCAEPCGAPTAPPQRVESFIATWDAAHATPRHYHSIHALGDADSYLYAPDELDTRLRASSSICSFVETMHHGQAWKSRRRRRRAQAAAGLTPPCPPRAVAHCDNSCAYDADGACDDGGAGAEYASCDFATDCDDCGATCECAGGLMWSADYSGCVSIHWQHQPADEETVAASDYFSGLQDKLMADSIYVKPADKAGDVSAKMTRRECELLYNAKNGVVRVDDARTVDSFTNRFLRGWNLTASIALGVVDDPCSHVVGR</sequence>
<reference evidence="10 11" key="1">
    <citation type="journal article" date="2024" name="Science">
        <title>Giant polyketide synthase enzymes in the biosynthesis of giant marine polyether toxins.</title>
        <authorList>
            <person name="Fallon T.R."/>
            <person name="Shende V.V."/>
            <person name="Wierzbicki I.H."/>
            <person name="Pendleton A.L."/>
            <person name="Watervoot N.F."/>
            <person name="Auber R.P."/>
            <person name="Gonzalez D.J."/>
            <person name="Wisecaver J.H."/>
            <person name="Moore B.S."/>
        </authorList>
    </citation>
    <scope>NUCLEOTIDE SEQUENCE [LARGE SCALE GENOMIC DNA]</scope>
    <source>
        <strain evidence="10 11">12B1</strain>
    </source>
</reference>
<name>A0AB34IJP3_PRYPA</name>
<dbReference type="GO" id="GO:0046872">
    <property type="term" value="F:metal ion binding"/>
    <property type="evidence" value="ECO:0007669"/>
    <property type="project" value="UniProtKB-KW"/>
</dbReference>
<evidence type="ECO:0000256" key="6">
    <source>
        <dbReference type="SAM" id="MobiDB-lite"/>
    </source>
</evidence>
<dbReference type="InterPro" id="IPR002227">
    <property type="entry name" value="Tyrosinase_Cu-bd"/>
</dbReference>
<dbReference type="PANTHER" id="PTHR11474">
    <property type="entry name" value="TYROSINASE FAMILY MEMBER"/>
    <property type="match status" value="1"/>
</dbReference>
<proteinExistence type="predicted"/>
<evidence type="ECO:0000256" key="4">
    <source>
        <dbReference type="ARBA" id="ARBA00023008"/>
    </source>
</evidence>
<evidence type="ECO:0000313" key="11">
    <source>
        <dbReference type="Proteomes" id="UP001515480"/>
    </source>
</evidence>
<evidence type="ECO:0000256" key="3">
    <source>
        <dbReference type="ARBA" id="ARBA00022737"/>
    </source>
</evidence>
<accession>A0AB34IJP3</accession>
<evidence type="ECO:0000259" key="8">
    <source>
        <dbReference type="PROSITE" id="PS00497"/>
    </source>
</evidence>
<dbReference type="InterPro" id="IPR011936">
    <property type="entry name" value="Myxo_disulph_rpt"/>
</dbReference>
<dbReference type="SUPFAM" id="SSF48056">
    <property type="entry name" value="Di-copper centre-containing domain"/>
    <property type="match status" value="1"/>
</dbReference>
<dbReference type="Proteomes" id="UP001515480">
    <property type="component" value="Unassembled WGS sequence"/>
</dbReference>
<gene>
    <name evidence="10" type="ORF">AB1Y20_012818</name>
</gene>
<keyword evidence="4" id="KW-0186">Copper</keyword>
<dbReference type="Pfam" id="PF13948">
    <property type="entry name" value="DUF4215"/>
    <property type="match status" value="1"/>
</dbReference>
<dbReference type="PRINTS" id="PR00092">
    <property type="entry name" value="TYROSINASE"/>
</dbReference>
<feature type="region of interest" description="Disordered" evidence="6">
    <location>
        <begin position="57"/>
        <end position="103"/>
    </location>
</feature>
<keyword evidence="11" id="KW-1185">Reference proteome</keyword>
<keyword evidence="3" id="KW-0677">Repeat</keyword>
<evidence type="ECO:0000256" key="1">
    <source>
        <dbReference type="ARBA" id="ARBA00022723"/>
    </source>
</evidence>
<dbReference type="PANTHER" id="PTHR11474:SF126">
    <property type="entry name" value="TYROSINASE-LIKE PROTEIN TYR-1-RELATED"/>
    <property type="match status" value="1"/>
</dbReference>
<organism evidence="10 11">
    <name type="scientific">Prymnesium parvum</name>
    <name type="common">Toxic golden alga</name>
    <dbReference type="NCBI Taxonomy" id="97485"/>
    <lineage>
        <taxon>Eukaryota</taxon>
        <taxon>Haptista</taxon>
        <taxon>Haptophyta</taxon>
        <taxon>Prymnesiophyceae</taxon>
        <taxon>Prymnesiales</taxon>
        <taxon>Prymnesiaceae</taxon>
        <taxon>Prymnesium</taxon>
    </lineage>
</organism>
<feature type="domain" description="Tyrosinase copper-binding" evidence="9">
    <location>
        <begin position="692"/>
        <end position="703"/>
    </location>
</feature>
<keyword evidence="2 7" id="KW-0732">Signal</keyword>
<keyword evidence="5" id="KW-1015">Disulfide bond</keyword>
<feature type="signal peptide" evidence="7">
    <location>
        <begin position="1"/>
        <end position="19"/>
    </location>
</feature>
<dbReference type="Gene3D" id="1.10.1280.10">
    <property type="entry name" value="Di-copper center containing domain from catechol oxidase"/>
    <property type="match status" value="1"/>
</dbReference>
<dbReference type="InterPro" id="IPR050316">
    <property type="entry name" value="Tyrosinase/Hemocyanin"/>
</dbReference>
<dbReference type="GO" id="GO:0016491">
    <property type="term" value="F:oxidoreductase activity"/>
    <property type="evidence" value="ECO:0007669"/>
    <property type="project" value="InterPro"/>
</dbReference>
<feature type="chain" id="PRO_5044349060" description="Tyrosinase copper-binding domain-containing protein" evidence="7">
    <location>
        <begin position="20"/>
        <end position="1048"/>
    </location>
</feature>
<dbReference type="AlphaFoldDB" id="A0AB34IJP3"/>
<evidence type="ECO:0000259" key="9">
    <source>
        <dbReference type="PROSITE" id="PS00498"/>
    </source>
</evidence>
<dbReference type="Pfam" id="PF00264">
    <property type="entry name" value="Tyrosinase"/>
    <property type="match status" value="1"/>
</dbReference>
<protein>
    <recommendedName>
        <fullName evidence="8 9">Tyrosinase copper-binding domain-containing protein</fullName>
    </recommendedName>
</protein>
<evidence type="ECO:0000256" key="7">
    <source>
        <dbReference type="SAM" id="SignalP"/>
    </source>
</evidence>
<feature type="compositionally biased region" description="Polar residues" evidence="6">
    <location>
        <begin position="81"/>
        <end position="90"/>
    </location>
</feature>
<dbReference type="PROSITE" id="PS00497">
    <property type="entry name" value="TYROSINASE_1"/>
    <property type="match status" value="1"/>
</dbReference>
<evidence type="ECO:0000256" key="2">
    <source>
        <dbReference type="ARBA" id="ARBA00022729"/>
    </source>
</evidence>
<comment type="caution">
    <text evidence="10">The sequence shown here is derived from an EMBL/GenBank/DDBJ whole genome shotgun (WGS) entry which is preliminary data.</text>
</comment>
<dbReference type="EMBL" id="JBGBPQ010000024">
    <property type="protein sequence ID" value="KAL1500148.1"/>
    <property type="molecule type" value="Genomic_DNA"/>
</dbReference>